<dbReference type="PROSITE" id="PS00678">
    <property type="entry name" value="WD_REPEATS_1"/>
    <property type="match status" value="2"/>
</dbReference>
<evidence type="ECO:0000259" key="5">
    <source>
        <dbReference type="PROSITE" id="PS50225"/>
    </source>
</evidence>
<evidence type="ECO:0000256" key="3">
    <source>
        <dbReference type="ARBA" id="ARBA00022786"/>
    </source>
</evidence>
<evidence type="ECO:0000256" key="1">
    <source>
        <dbReference type="ARBA" id="ARBA00022574"/>
    </source>
</evidence>
<evidence type="ECO:0000313" key="6">
    <source>
        <dbReference type="EMBL" id="GFS65757.1"/>
    </source>
</evidence>
<proteinExistence type="predicted"/>
<dbReference type="GO" id="GO:0000209">
    <property type="term" value="P:protein polyubiquitination"/>
    <property type="evidence" value="ECO:0007669"/>
    <property type="project" value="TreeGrafter"/>
</dbReference>
<keyword evidence="2" id="KW-0677">Repeat</keyword>
<dbReference type="Pfam" id="PF00400">
    <property type="entry name" value="WD40"/>
    <property type="match status" value="4"/>
</dbReference>
<comment type="caution">
    <text evidence="6">The sequence shown here is derived from an EMBL/GenBank/DDBJ whole genome shotgun (WGS) entry which is preliminary data.</text>
</comment>
<dbReference type="PANTHER" id="PTHR15622">
    <property type="entry name" value="WD40 REPEAT PROTEIN"/>
    <property type="match status" value="1"/>
</dbReference>
<evidence type="ECO:0000256" key="4">
    <source>
        <dbReference type="PROSITE-ProRule" id="PRU00221"/>
    </source>
</evidence>
<dbReference type="SUPFAM" id="SSF158235">
    <property type="entry name" value="SOCS box-like"/>
    <property type="match status" value="1"/>
</dbReference>
<dbReference type="SUPFAM" id="SSF50978">
    <property type="entry name" value="WD40 repeat-like"/>
    <property type="match status" value="1"/>
</dbReference>
<dbReference type="PROSITE" id="PS50294">
    <property type="entry name" value="WD_REPEATS_REGION"/>
    <property type="match status" value="2"/>
</dbReference>
<protein>
    <submittedName>
        <fullName evidence="6">WD repeat and SOCS box-containing protein 1</fullName>
    </submittedName>
</protein>
<dbReference type="Gene3D" id="2.130.10.10">
    <property type="entry name" value="YVTN repeat-like/Quinoprotein amine dehydrogenase"/>
    <property type="match status" value="2"/>
</dbReference>
<evidence type="ECO:0000256" key="2">
    <source>
        <dbReference type="ARBA" id="ARBA00022737"/>
    </source>
</evidence>
<feature type="repeat" description="WD" evidence="4">
    <location>
        <begin position="236"/>
        <end position="277"/>
    </location>
</feature>
<dbReference type="InterPro" id="IPR020472">
    <property type="entry name" value="WD40_PAC1"/>
</dbReference>
<dbReference type="PANTHER" id="PTHR15622:SF2">
    <property type="entry name" value="U4_U6 SMALL NUCLEAR RIBONUCLEOPROTEIN PRP4"/>
    <property type="match status" value="1"/>
</dbReference>
<name>A0A8X6IZW3_9ARAC</name>
<dbReference type="InterPro" id="IPR001680">
    <property type="entry name" value="WD40_rpt"/>
</dbReference>
<feature type="domain" description="SOCS box" evidence="5">
    <location>
        <begin position="425"/>
        <end position="462"/>
    </location>
</feature>
<dbReference type="PRINTS" id="PR00320">
    <property type="entry name" value="GPROTEINBRPT"/>
</dbReference>
<dbReference type="SMART" id="SM00320">
    <property type="entry name" value="WD40"/>
    <property type="match status" value="6"/>
</dbReference>
<dbReference type="InterPro" id="IPR051983">
    <property type="entry name" value="WSB_SOCS-box_domain"/>
</dbReference>
<dbReference type="InterPro" id="IPR015943">
    <property type="entry name" value="WD40/YVTN_repeat-like_dom_sf"/>
</dbReference>
<evidence type="ECO:0000313" key="7">
    <source>
        <dbReference type="Proteomes" id="UP000886998"/>
    </source>
</evidence>
<feature type="repeat" description="WD" evidence="4">
    <location>
        <begin position="298"/>
        <end position="332"/>
    </location>
</feature>
<keyword evidence="1 4" id="KW-0853">WD repeat</keyword>
<accession>A0A8X6IZW3</accession>
<sequence length="462" mass="50972">MANLKAPKNDEISSASIITELIPFHTSRKQHNSGLESWSCAFSPDESYFVWSSGNSVVTLLPWSFCKHTVILIDSKHDAEDCFGCNTKSINTGHTVRSVAFGTSTLYYGKRASPFWARLSSSKDLVLATGHANGRIRTWDVVTGKLILELLDHSDMVSHLAFNPAGNLILVSASYDGALKVWDLLEDGNMFQTLKMNNKPIFSCCWSPDAKTLVSVGMCKLVYVWNMKTMKVKFKLEGHQHDVVSCAFSPDGCLIVSASWDTRVILWDSHNGQILRTFGHLYPSPHLIYACGDNGTWIRDVSFSSDGAHIATVADDGYLRFWDITSEQYPEAIAAVENALCCKYAPSGCILAVGQSIFIDIVNCYAIATFAGSFKVLKPTGFGVPRFLKLGFLPALDCCSGLVLYCPQNKYGSVSFWNAPACIKSLLYLSRISIRKVVSAENVPQLGIPKSLEGYLLYKELE</sequence>
<reference evidence="6" key="1">
    <citation type="submission" date="2020-08" db="EMBL/GenBank/DDBJ databases">
        <title>Multicomponent nature underlies the extraordinary mechanical properties of spider dragline silk.</title>
        <authorList>
            <person name="Kono N."/>
            <person name="Nakamura H."/>
            <person name="Mori M."/>
            <person name="Yoshida Y."/>
            <person name="Ohtoshi R."/>
            <person name="Malay A.D."/>
            <person name="Moran D.A.P."/>
            <person name="Tomita M."/>
            <person name="Numata K."/>
            <person name="Arakawa K."/>
        </authorList>
    </citation>
    <scope>NUCLEOTIDE SEQUENCE</scope>
</reference>
<dbReference type="PROSITE" id="PS50225">
    <property type="entry name" value="SOCS"/>
    <property type="match status" value="1"/>
</dbReference>
<gene>
    <name evidence="6" type="primary">wsb1</name>
    <name evidence="6" type="ORF">TNIN_50962</name>
</gene>
<keyword evidence="7" id="KW-1185">Reference proteome</keyword>
<keyword evidence="3" id="KW-0833">Ubl conjugation pathway</keyword>
<dbReference type="InterPro" id="IPR036322">
    <property type="entry name" value="WD40_repeat_dom_sf"/>
</dbReference>
<dbReference type="AlphaFoldDB" id="A0A8X6IZW3"/>
<dbReference type="InterPro" id="IPR001496">
    <property type="entry name" value="SOCS_box"/>
</dbReference>
<dbReference type="SMART" id="SM00969">
    <property type="entry name" value="SOCS_box"/>
    <property type="match status" value="1"/>
</dbReference>
<dbReference type="EMBL" id="BMAV01028191">
    <property type="protein sequence ID" value="GFS65757.1"/>
    <property type="molecule type" value="Genomic_DNA"/>
</dbReference>
<dbReference type="InterPro" id="IPR019775">
    <property type="entry name" value="WD40_repeat_CS"/>
</dbReference>
<feature type="repeat" description="WD" evidence="4">
    <location>
        <begin position="150"/>
        <end position="184"/>
    </location>
</feature>
<organism evidence="6 7">
    <name type="scientific">Trichonephila inaurata madagascariensis</name>
    <dbReference type="NCBI Taxonomy" id="2747483"/>
    <lineage>
        <taxon>Eukaryota</taxon>
        <taxon>Metazoa</taxon>
        <taxon>Ecdysozoa</taxon>
        <taxon>Arthropoda</taxon>
        <taxon>Chelicerata</taxon>
        <taxon>Arachnida</taxon>
        <taxon>Araneae</taxon>
        <taxon>Araneomorphae</taxon>
        <taxon>Entelegynae</taxon>
        <taxon>Araneoidea</taxon>
        <taxon>Nephilidae</taxon>
        <taxon>Trichonephila</taxon>
        <taxon>Trichonephila inaurata</taxon>
    </lineage>
</organism>
<dbReference type="Proteomes" id="UP000886998">
    <property type="component" value="Unassembled WGS sequence"/>
</dbReference>
<dbReference type="InterPro" id="IPR036036">
    <property type="entry name" value="SOCS_box-like_dom_sf"/>
</dbReference>
<dbReference type="Pfam" id="PF07525">
    <property type="entry name" value="SOCS_box"/>
    <property type="match status" value="1"/>
</dbReference>
<dbReference type="OrthoDB" id="17410at2759"/>
<dbReference type="PROSITE" id="PS50082">
    <property type="entry name" value="WD_REPEATS_2"/>
    <property type="match status" value="3"/>
</dbReference>
<dbReference type="CDD" id="cd00200">
    <property type="entry name" value="WD40"/>
    <property type="match status" value="1"/>
</dbReference>
<dbReference type="GO" id="GO:0035556">
    <property type="term" value="P:intracellular signal transduction"/>
    <property type="evidence" value="ECO:0007669"/>
    <property type="project" value="InterPro"/>
</dbReference>